<dbReference type="SUPFAM" id="SSF89562">
    <property type="entry name" value="RraA-like"/>
    <property type="match status" value="1"/>
</dbReference>
<protein>
    <submittedName>
        <fullName evidence="1">RraA family protein</fullName>
    </submittedName>
</protein>
<accession>A0ABR7I9Q2</accession>
<proteinExistence type="predicted"/>
<dbReference type="RefSeq" id="WP_147618476.1">
    <property type="nucleotide sequence ID" value="NZ_JACOQH010000003.1"/>
</dbReference>
<dbReference type="Proteomes" id="UP000621540">
    <property type="component" value="Unassembled WGS sequence"/>
</dbReference>
<dbReference type="InterPro" id="IPR005493">
    <property type="entry name" value="RraA/RraA-like"/>
</dbReference>
<reference evidence="1 2" key="1">
    <citation type="submission" date="2020-08" db="EMBL/GenBank/DDBJ databases">
        <title>Genome public.</title>
        <authorList>
            <person name="Liu C."/>
            <person name="Sun Q."/>
        </authorList>
    </citation>
    <scope>NUCLEOTIDE SEQUENCE [LARGE SCALE GENOMIC DNA]</scope>
    <source>
        <strain evidence="1 2">BX0805</strain>
    </source>
</reference>
<dbReference type="Gene3D" id="3.50.30.40">
    <property type="entry name" value="Ribonuclease E inhibitor RraA/RraA-like"/>
    <property type="match status" value="1"/>
</dbReference>
<evidence type="ECO:0000313" key="1">
    <source>
        <dbReference type="EMBL" id="MBC5753647.1"/>
    </source>
</evidence>
<keyword evidence="2" id="KW-1185">Reference proteome</keyword>
<evidence type="ECO:0000313" key="2">
    <source>
        <dbReference type="Proteomes" id="UP000621540"/>
    </source>
</evidence>
<name>A0ABR7I9Q2_9FIRM</name>
<dbReference type="Pfam" id="PF03737">
    <property type="entry name" value="RraA-like"/>
    <property type="match status" value="1"/>
</dbReference>
<dbReference type="EMBL" id="JACOQH010000003">
    <property type="protein sequence ID" value="MBC5753647.1"/>
    <property type="molecule type" value="Genomic_DNA"/>
</dbReference>
<organism evidence="1 2">
    <name type="scientific">Roseburia yibonii</name>
    <dbReference type="NCBI Taxonomy" id="2763063"/>
    <lineage>
        <taxon>Bacteria</taxon>
        <taxon>Bacillati</taxon>
        <taxon>Bacillota</taxon>
        <taxon>Clostridia</taxon>
        <taxon>Lachnospirales</taxon>
        <taxon>Lachnospiraceae</taxon>
        <taxon>Roseburia</taxon>
    </lineage>
</organism>
<comment type="caution">
    <text evidence="1">The sequence shown here is derived from an EMBL/GenBank/DDBJ whole genome shotgun (WGS) entry which is preliminary data.</text>
</comment>
<gene>
    <name evidence="1" type="ORF">H8Z76_06315</name>
</gene>
<sequence length="221" mass="25401">MKKKIIEYIIQNRISTTEVADCLGKAGVLPEVLPLNARHYAVGEIQYLYAIQDSNWTVHEDLDRQMVSDKIVLIDAVDVHDRAIIGDLVSKYILLYCQNRAIVCTGKMRDAHYLIKENYPIWCKGVSPIGCFNEAVDKTAFLDVINERRNFYQGSIAVCDDSGVVVIPKTQITEEFYDKLVAIELQEDIWYDCIDRKKWSTFKTICLKDYLKEYGGRSESI</sequence>
<dbReference type="InterPro" id="IPR036704">
    <property type="entry name" value="RraA/RraA-like_sf"/>
</dbReference>